<dbReference type="EMBL" id="JAGPXD010000001">
    <property type="protein sequence ID" value="KAH7376951.1"/>
    <property type="molecule type" value="Genomic_DNA"/>
</dbReference>
<proteinExistence type="predicted"/>
<feature type="region of interest" description="Disordered" evidence="2">
    <location>
        <begin position="1"/>
        <end position="36"/>
    </location>
</feature>
<feature type="coiled-coil region" evidence="1">
    <location>
        <begin position="46"/>
        <end position="73"/>
    </location>
</feature>
<keyword evidence="4" id="KW-1185">Reference proteome</keyword>
<evidence type="ECO:0000313" key="3">
    <source>
        <dbReference type="EMBL" id="KAH7376951.1"/>
    </source>
</evidence>
<reference evidence="3" key="1">
    <citation type="journal article" date="2021" name="Nat. Commun.">
        <title>Genetic determinants of endophytism in the Arabidopsis root mycobiome.</title>
        <authorList>
            <person name="Mesny F."/>
            <person name="Miyauchi S."/>
            <person name="Thiergart T."/>
            <person name="Pickel B."/>
            <person name="Atanasova L."/>
            <person name="Karlsson M."/>
            <person name="Huettel B."/>
            <person name="Barry K.W."/>
            <person name="Haridas S."/>
            <person name="Chen C."/>
            <person name="Bauer D."/>
            <person name="Andreopoulos W."/>
            <person name="Pangilinan J."/>
            <person name="LaButti K."/>
            <person name="Riley R."/>
            <person name="Lipzen A."/>
            <person name="Clum A."/>
            <person name="Drula E."/>
            <person name="Henrissat B."/>
            <person name="Kohler A."/>
            <person name="Grigoriev I.V."/>
            <person name="Martin F.M."/>
            <person name="Hacquard S."/>
        </authorList>
    </citation>
    <scope>NUCLEOTIDE SEQUENCE</scope>
    <source>
        <strain evidence="3">MPI-CAGE-AT-0016</strain>
    </source>
</reference>
<evidence type="ECO:0008006" key="5">
    <source>
        <dbReference type="Google" id="ProtNLM"/>
    </source>
</evidence>
<protein>
    <recommendedName>
        <fullName evidence="5">BZIP domain-containing protein</fullName>
    </recommendedName>
</protein>
<comment type="caution">
    <text evidence="3">The sequence shown here is derived from an EMBL/GenBank/DDBJ whole genome shotgun (WGS) entry which is preliminary data.</text>
</comment>
<feature type="compositionally biased region" description="Low complexity" evidence="2">
    <location>
        <begin position="25"/>
        <end position="36"/>
    </location>
</feature>
<gene>
    <name evidence="3" type="ORF">B0T11DRAFT_294363</name>
</gene>
<dbReference type="PANTHER" id="PTHR40618">
    <property type="entry name" value="B-ZIP TRANSCRIPTION FACTOR (EUROFUNG)-RELATED"/>
    <property type="match status" value="1"/>
</dbReference>
<sequence length="487" mass="52571">MEGGRPARRGRPPLEDEAELSSGPQTRQQRMRLAQRAYRARRQEAQEIAKNRNEELNRSLDNALAAYSQLHERILGSLQLGDSTGIRRHLNDAAAQMATIASGANKAIAVQPVAVSSSPVDSLGPGSFSSYVDSEGSTSSSYGYGVSEGMGLFPDTTSTPSDHLGETSRIRQPTSKRPTARAVISLRTSTPSPGGVPPRIARACLQRTVSMLSGYSYDQPLAPTLTIPLQLLGQDGLMANSLQLLSYFQASVADFHYPVDSAARAPRLFRAMEGGVGTVPRASAPSVQQIAPGKTRTLVQTHFSPLQGEWMEAVDVEEYLEERGISLRNAINSEPDSAYPPPFLENEKRDPISDLPGPDAQRREVSIDLVTSRVDPTGRSPVVALSADFRGHEAGDYSIFERPQTHQTHTTIPIRSATDPWAVPSVSQSGVEEPRQNAQDVSEITVDLDRLVHLLADKAVCLGPVPGIRKEAVDESIRGSIISAQGV</sequence>
<dbReference type="OrthoDB" id="3555317at2759"/>
<accession>A0A8K0X9F4</accession>
<feature type="region of interest" description="Disordered" evidence="2">
    <location>
        <begin position="158"/>
        <end position="180"/>
    </location>
</feature>
<evidence type="ECO:0000256" key="2">
    <source>
        <dbReference type="SAM" id="MobiDB-lite"/>
    </source>
</evidence>
<dbReference type="AlphaFoldDB" id="A0A8K0X9F4"/>
<dbReference type="CDD" id="cd14688">
    <property type="entry name" value="bZIP_YAP"/>
    <property type="match status" value="1"/>
</dbReference>
<dbReference type="PANTHER" id="PTHR40618:SF1">
    <property type="entry name" value="B-ZIP TRANSCRIPTION FACTOR (EUROFUNG)"/>
    <property type="match status" value="1"/>
</dbReference>
<feature type="region of interest" description="Disordered" evidence="2">
    <location>
        <begin position="331"/>
        <end position="359"/>
    </location>
</feature>
<keyword evidence="1" id="KW-0175">Coiled coil</keyword>
<evidence type="ECO:0000256" key="1">
    <source>
        <dbReference type="SAM" id="Coils"/>
    </source>
</evidence>
<organism evidence="3 4">
    <name type="scientific">Plectosphaerella cucumerina</name>
    <dbReference type="NCBI Taxonomy" id="40658"/>
    <lineage>
        <taxon>Eukaryota</taxon>
        <taxon>Fungi</taxon>
        <taxon>Dikarya</taxon>
        <taxon>Ascomycota</taxon>
        <taxon>Pezizomycotina</taxon>
        <taxon>Sordariomycetes</taxon>
        <taxon>Hypocreomycetidae</taxon>
        <taxon>Glomerellales</taxon>
        <taxon>Plectosphaerellaceae</taxon>
        <taxon>Plectosphaerella</taxon>
    </lineage>
</organism>
<name>A0A8K0X9F4_9PEZI</name>
<dbReference type="Proteomes" id="UP000813385">
    <property type="component" value="Unassembled WGS sequence"/>
</dbReference>
<feature type="compositionally biased region" description="Basic residues" evidence="2">
    <location>
        <begin position="1"/>
        <end position="11"/>
    </location>
</feature>
<evidence type="ECO:0000313" key="4">
    <source>
        <dbReference type="Proteomes" id="UP000813385"/>
    </source>
</evidence>